<name>A0A225EFU3_9BACT</name>
<organism evidence="2 3">
    <name type="scientific">Fimbriiglobus ruber</name>
    <dbReference type="NCBI Taxonomy" id="1908690"/>
    <lineage>
        <taxon>Bacteria</taxon>
        <taxon>Pseudomonadati</taxon>
        <taxon>Planctomycetota</taxon>
        <taxon>Planctomycetia</taxon>
        <taxon>Gemmatales</taxon>
        <taxon>Gemmataceae</taxon>
        <taxon>Fimbriiglobus</taxon>
    </lineage>
</organism>
<keyword evidence="1" id="KW-0472">Membrane</keyword>
<proteinExistence type="predicted"/>
<keyword evidence="1" id="KW-0812">Transmembrane</keyword>
<sequence length="124" mass="13635">MVAGVVLVALVPPTAESIYPKCASYQLFGIHCPGCGLTRAVHSAATGHFEQAFAYNPLMVAVSPYLAFAVLRAVWFQFWGEQPQTSIFPKWLGWTSVVVMVVYAVLRNIPVYPLTLLAPHELTQ</sequence>
<keyword evidence="1" id="KW-1133">Transmembrane helix</keyword>
<feature type="transmembrane region" description="Helical" evidence="1">
    <location>
        <begin position="58"/>
        <end position="79"/>
    </location>
</feature>
<protein>
    <submittedName>
        <fullName evidence="2">Putative membrane protein</fullName>
    </submittedName>
</protein>
<dbReference type="Proteomes" id="UP000214646">
    <property type="component" value="Unassembled WGS sequence"/>
</dbReference>
<evidence type="ECO:0000313" key="3">
    <source>
        <dbReference type="Proteomes" id="UP000214646"/>
    </source>
</evidence>
<accession>A0A225EFU3</accession>
<gene>
    <name evidence="2" type="ORF">FRUB_00806</name>
</gene>
<evidence type="ECO:0000313" key="2">
    <source>
        <dbReference type="EMBL" id="OWK47107.1"/>
    </source>
</evidence>
<comment type="caution">
    <text evidence="2">The sequence shown here is derived from an EMBL/GenBank/DDBJ whole genome shotgun (WGS) entry which is preliminary data.</text>
</comment>
<reference evidence="3" key="1">
    <citation type="submission" date="2017-06" db="EMBL/GenBank/DDBJ databases">
        <title>Genome analysis of Fimbriiglobus ruber SP5, the first member of the order Planctomycetales with confirmed chitinolytic capability.</title>
        <authorList>
            <person name="Ravin N.V."/>
            <person name="Rakitin A.L."/>
            <person name="Ivanova A.A."/>
            <person name="Beletsky A.V."/>
            <person name="Kulichevskaya I.S."/>
            <person name="Mardanov A.V."/>
            <person name="Dedysh S.N."/>
        </authorList>
    </citation>
    <scope>NUCLEOTIDE SEQUENCE [LARGE SCALE GENOMIC DNA]</scope>
    <source>
        <strain evidence="3">SP5</strain>
    </source>
</reference>
<dbReference type="EMBL" id="NIDE01000001">
    <property type="protein sequence ID" value="OWK47107.1"/>
    <property type="molecule type" value="Genomic_DNA"/>
</dbReference>
<evidence type="ECO:0000256" key="1">
    <source>
        <dbReference type="SAM" id="Phobius"/>
    </source>
</evidence>
<keyword evidence="3" id="KW-1185">Reference proteome</keyword>
<dbReference type="AlphaFoldDB" id="A0A225EFU3"/>
<dbReference type="Pfam" id="PF10825">
    <property type="entry name" value="DUF2752"/>
    <property type="match status" value="1"/>
</dbReference>
<feature type="transmembrane region" description="Helical" evidence="1">
    <location>
        <begin position="91"/>
        <end position="109"/>
    </location>
</feature>
<dbReference type="InterPro" id="IPR021215">
    <property type="entry name" value="DUF2752"/>
</dbReference>